<gene>
    <name evidence="3" type="ORF">BJP34_15365</name>
</gene>
<proteinExistence type="predicted"/>
<dbReference type="GO" id="GO:0004197">
    <property type="term" value="F:cysteine-type endopeptidase activity"/>
    <property type="evidence" value="ECO:0007669"/>
    <property type="project" value="InterPro"/>
</dbReference>
<sequence>MANYAGIAIGINHYQFLQPLNYGQADAQRLQGFFVDQAHLQPSEFLLLTDTSPPIDDFLTYPNRENILRCLDRIRQSPASPESWRWFLFSGCGVSWDKVDYLMPIDGNSDDIPGTGIPIECLFSSIKTMGSNKILVLLDINRSPGMPSGEPVGAETVELAYQMGISLILSSQLNQFSHEASALGNGLFTSALLEALRYYHTDITLENLEEYLRERLPELSQHHWRPVQIPLTVMPLQEYRQQQIWPEGASSPPENQWADPITDSEATKVVLSEDGNNLEVRPKAGFPGLGGAHLESEFTKKPLSVVKQNPNSSLPTNTDSSNQTLSDSVALVSYSNSQPQTDIEELSSWREWLFWGSGIALLLGLVSLTVVRNQEGLISQQVIKETETTRLTTKLPETTKVRNSPVTLPTASKSQGTPAPLPNSKSKPLETKPQKSLEPSLIKANQAALDQARQLVEPKQASVYSDAIAIARQVKPGDPLYEQTQKYITRWSQSILALATKRAKKSDFEGAIAAAQLVPEDNPSVYALANDAIKQWQILAQQKSQNQQTIQTAIKQVQRNQASSYNRAIATLRKIPPGQPKYATAQALIAQASDKIYGIAKSRASRGKFLSAINTAKLVPKDTPYYGAAQEAIARWEQGRP</sequence>
<feature type="compositionally biased region" description="Polar residues" evidence="1">
    <location>
        <begin position="401"/>
        <end position="417"/>
    </location>
</feature>
<dbReference type="Pfam" id="PF00656">
    <property type="entry name" value="Peptidase_C14"/>
    <property type="match status" value="1"/>
</dbReference>
<protein>
    <recommendedName>
        <fullName evidence="2">Peptidase C14 caspase domain-containing protein</fullName>
    </recommendedName>
</protein>
<organism evidence="3 4">
    <name type="scientific">Moorena producens PAL-8-15-08-1</name>
    <dbReference type="NCBI Taxonomy" id="1458985"/>
    <lineage>
        <taxon>Bacteria</taxon>
        <taxon>Bacillati</taxon>
        <taxon>Cyanobacteriota</taxon>
        <taxon>Cyanophyceae</taxon>
        <taxon>Coleofasciculales</taxon>
        <taxon>Coleofasciculaceae</taxon>
        <taxon>Moorena</taxon>
    </lineage>
</organism>
<feature type="domain" description="Peptidase C14 caspase" evidence="2">
    <location>
        <begin position="8"/>
        <end position="217"/>
    </location>
</feature>
<evidence type="ECO:0000256" key="1">
    <source>
        <dbReference type="SAM" id="MobiDB-lite"/>
    </source>
</evidence>
<dbReference type="RefSeq" id="WP_070393092.1">
    <property type="nucleotide sequence ID" value="NZ_CP017599.1"/>
</dbReference>
<evidence type="ECO:0000313" key="4">
    <source>
        <dbReference type="Proteomes" id="UP000177870"/>
    </source>
</evidence>
<dbReference type="SUPFAM" id="SSF52129">
    <property type="entry name" value="Caspase-like"/>
    <property type="match status" value="1"/>
</dbReference>
<evidence type="ECO:0000313" key="3">
    <source>
        <dbReference type="EMBL" id="AOX00639.1"/>
    </source>
</evidence>
<dbReference type="STRING" id="1458985.BJP34_15365"/>
<dbReference type="InterPro" id="IPR011600">
    <property type="entry name" value="Pept_C14_caspase"/>
</dbReference>
<accession>A0A1D8TSM6</accession>
<dbReference type="InterPro" id="IPR029030">
    <property type="entry name" value="Caspase-like_dom_sf"/>
</dbReference>
<dbReference type="OrthoDB" id="581349at2"/>
<name>A0A1D8TSM6_9CYAN</name>
<dbReference type="Gene3D" id="3.40.50.1460">
    <property type="match status" value="1"/>
</dbReference>
<dbReference type="AlphaFoldDB" id="A0A1D8TSM6"/>
<reference evidence="4" key="1">
    <citation type="submission" date="2016-10" db="EMBL/GenBank/DDBJ databases">
        <title>Comparative genomics uncovers the prolific and rare metabolic potential of the cyanobacterial genus Moorea.</title>
        <authorList>
            <person name="Leao T."/>
            <person name="Castelao G."/>
            <person name="Korobeynikov A."/>
            <person name="Monroe E.A."/>
            <person name="Podell S."/>
            <person name="Glukhov E."/>
            <person name="Allen E."/>
            <person name="Gerwick W.H."/>
            <person name="Gerwick L."/>
        </authorList>
    </citation>
    <scope>NUCLEOTIDE SEQUENCE [LARGE SCALE GENOMIC DNA]</scope>
    <source>
        <strain evidence="4">PAL-8-15-08-1</strain>
    </source>
</reference>
<evidence type="ECO:0000259" key="2">
    <source>
        <dbReference type="Pfam" id="PF00656"/>
    </source>
</evidence>
<dbReference type="EMBL" id="CP017599">
    <property type="protein sequence ID" value="AOX00639.1"/>
    <property type="molecule type" value="Genomic_DNA"/>
</dbReference>
<dbReference type="GO" id="GO:0006508">
    <property type="term" value="P:proteolysis"/>
    <property type="evidence" value="ECO:0007669"/>
    <property type="project" value="InterPro"/>
</dbReference>
<dbReference type="Proteomes" id="UP000177870">
    <property type="component" value="Chromosome"/>
</dbReference>
<dbReference type="KEGG" id="mpro:BJP34_15365"/>
<feature type="region of interest" description="Disordered" evidence="1">
    <location>
        <begin position="393"/>
        <end position="437"/>
    </location>
</feature>